<evidence type="ECO:0000313" key="5">
    <source>
        <dbReference type="EMBL" id="CAB4200225.1"/>
    </source>
</evidence>
<accession>A0A6J5KL53</accession>
<evidence type="ECO:0000313" key="1">
    <source>
        <dbReference type="EMBL" id="CAB4121637.1"/>
    </source>
</evidence>
<reference evidence="1" key="1">
    <citation type="submission" date="2020-04" db="EMBL/GenBank/DDBJ databases">
        <authorList>
            <person name="Chiriac C."/>
            <person name="Salcher M."/>
            <person name="Ghai R."/>
            <person name="Kavagutti S V."/>
        </authorList>
    </citation>
    <scope>NUCLEOTIDE SEQUENCE</scope>
</reference>
<proteinExistence type="predicted"/>
<dbReference type="EMBL" id="LR797304">
    <property type="protein sequence ID" value="CAB4200225.1"/>
    <property type="molecule type" value="Genomic_DNA"/>
</dbReference>
<dbReference type="EMBL" id="LR796201">
    <property type="protein sequence ID" value="CAB4126963.1"/>
    <property type="molecule type" value="Genomic_DNA"/>
</dbReference>
<evidence type="ECO:0000313" key="4">
    <source>
        <dbReference type="EMBL" id="CAB4146437.1"/>
    </source>
</evidence>
<evidence type="ECO:0000313" key="2">
    <source>
        <dbReference type="EMBL" id="CAB4126963.1"/>
    </source>
</evidence>
<protein>
    <submittedName>
        <fullName evidence="1">Uncharacterized protein</fullName>
    </submittedName>
</protein>
<dbReference type="EMBL" id="LR796264">
    <property type="protein sequence ID" value="CAB4132529.1"/>
    <property type="molecule type" value="Genomic_DNA"/>
</dbReference>
<gene>
    <name evidence="5" type="ORF">UFOVP1357_35</name>
    <name evidence="1" type="ORF">UFOVP18_37</name>
    <name evidence="3" type="ORF">UFOVP258_30</name>
    <name evidence="4" type="ORF">UFOVP502_22</name>
    <name evidence="2" type="ORF">UFOVP82_39</name>
</gene>
<name>A0A6J5KL53_9CAUD</name>
<sequence length="119" mass="14276">MTEQKCETCEIIGNNNGLKWTEESFNERLKEVERLYHEKPDNFKVCKSCICFFHPHLHSRLNLIDQEHEPMTKICSYCKKEKTVMTYIRPNQDTHIDEIIHVCKNCNKKDIEVMKELLF</sequence>
<dbReference type="EMBL" id="LR796149">
    <property type="protein sequence ID" value="CAB4121637.1"/>
    <property type="molecule type" value="Genomic_DNA"/>
</dbReference>
<dbReference type="EMBL" id="LR796468">
    <property type="protein sequence ID" value="CAB4146437.1"/>
    <property type="molecule type" value="Genomic_DNA"/>
</dbReference>
<organism evidence="1">
    <name type="scientific">uncultured Caudovirales phage</name>
    <dbReference type="NCBI Taxonomy" id="2100421"/>
    <lineage>
        <taxon>Viruses</taxon>
        <taxon>Duplodnaviria</taxon>
        <taxon>Heunggongvirae</taxon>
        <taxon>Uroviricota</taxon>
        <taxon>Caudoviricetes</taxon>
        <taxon>Peduoviridae</taxon>
        <taxon>Maltschvirus</taxon>
        <taxon>Maltschvirus maltsch</taxon>
    </lineage>
</organism>
<evidence type="ECO:0000313" key="3">
    <source>
        <dbReference type="EMBL" id="CAB4132529.1"/>
    </source>
</evidence>